<dbReference type="RefSeq" id="WP_034496031.1">
    <property type="nucleotide sequence ID" value="NZ_JMPI01000030.1"/>
</dbReference>
<evidence type="ECO:0000256" key="13">
    <source>
        <dbReference type="PIRNR" id="PIRNR016636"/>
    </source>
</evidence>
<evidence type="ECO:0000256" key="5">
    <source>
        <dbReference type="ARBA" id="ARBA00022475"/>
    </source>
</evidence>
<dbReference type="InterPro" id="IPR051085">
    <property type="entry name" value="MB_O-acyltransferase"/>
</dbReference>
<evidence type="ECO:0000256" key="12">
    <source>
        <dbReference type="ARBA" id="ARBA00031030"/>
    </source>
</evidence>
<evidence type="ECO:0000256" key="3">
    <source>
        <dbReference type="ARBA" id="ARBA00010323"/>
    </source>
</evidence>
<evidence type="ECO:0000256" key="11">
    <source>
        <dbReference type="ARBA" id="ARBA00023315"/>
    </source>
</evidence>
<proteinExistence type="inferred from homology"/>
<gene>
    <name evidence="15" type="ORF">GBAG_2338</name>
</gene>
<feature type="transmembrane region" description="Helical" evidence="14">
    <location>
        <begin position="198"/>
        <end position="217"/>
    </location>
</feature>
<dbReference type="PANTHER" id="PTHR13285">
    <property type="entry name" value="ACYLTRANSFERASE"/>
    <property type="match status" value="1"/>
</dbReference>
<evidence type="ECO:0000256" key="9">
    <source>
        <dbReference type="ARBA" id="ARBA00022989"/>
    </source>
</evidence>
<keyword evidence="7 14" id="KW-0812">Transmembrane</keyword>
<keyword evidence="11 13" id="KW-0012">Acyltransferase</keyword>
<keyword evidence="8" id="KW-0016">Alginate biosynthesis</keyword>
<dbReference type="eggNOG" id="COG1696">
    <property type="taxonomic scope" value="Bacteria"/>
</dbReference>
<evidence type="ECO:0000313" key="16">
    <source>
        <dbReference type="Proteomes" id="UP000028653"/>
    </source>
</evidence>
<evidence type="ECO:0000313" key="15">
    <source>
        <dbReference type="EMBL" id="KFC81553.1"/>
    </source>
</evidence>
<evidence type="ECO:0000256" key="14">
    <source>
        <dbReference type="SAM" id="Phobius"/>
    </source>
</evidence>
<keyword evidence="5 13" id="KW-1003">Cell membrane</keyword>
<feature type="transmembrane region" description="Helical" evidence="14">
    <location>
        <begin position="29"/>
        <end position="48"/>
    </location>
</feature>
<comment type="subcellular location">
    <subcellularLocation>
        <location evidence="1">Cell membrane</location>
        <topology evidence="1">Multi-pass membrane protein</topology>
    </subcellularLocation>
</comment>
<dbReference type="STRING" id="1006004.GBAG_2338"/>
<organism evidence="15 16">
    <name type="scientific">Buttiauxella agrestis ATCC 33320</name>
    <dbReference type="NCBI Taxonomy" id="1006004"/>
    <lineage>
        <taxon>Bacteria</taxon>
        <taxon>Pseudomonadati</taxon>
        <taxon>Pseudomonadota</taxon>
        <taxon>Gammaproteobacteria</taxon>
        <taxon>Enterobacterales</taxon>
        <taxon>Enterobacteriaceae</taxon>
        <taxon>Buttiauxella</taxon>
    </lineage>
</organism>
<keyword evidence="6 13" id="KW-0808">Transferase</keyword>
<keyword evidence="16" id="KW-1185">Reference proteome</keyword>
<dbReference type="GO" id="GO:0042121">
    <property type="term" value="P:alginic acid biosynthetic process"/>
    <property type="evidence" value="ECO:0007669"/>
    <property type="project" value="UniProtKB-UniPathway"/>
</dbReference>
<comment type="caution">
    <text evidence="15">The sequence shown here is derived from an EMBL/GenBank/DDBJ whole genome shotgun (WGS) entry which is preliminary data.</text>
</comment>
<dbReference type="Pfam" id="PF03062">
    <property type="entry name" value="MBOAT"/>
    <property type="match status" value="1"/>
</dbReference>
<feature type="transmembrane region" description="Helical" evidence="14">
    <location>
        <begin position="128"/>
        <end position="146"/>
    </location>
</feature>
<dbReference type="Proteomes" id="UP000028653">
    <property type="component" value="Unassembled WGS sequence"/>
</dbReference>
<comment type="similarity">
    <text evidence="3 13">Belongs to the membrane-bound acyltransferase family.</text>
</comment>
<comment type="pathway">
    <text evidence="2">Glycan biosynthesis; alginate biosynthesis.</text>
</comment>
<dbReference type="GO" id="GO:0016746">
    <property type="term" value="F:acyltransferase activity"/>
    <property type="evidence" value="ECO:0007669"/>
    <property type="project" value="UniProtKB-KW"/>
</dbReference>
<feature type="transmembrane region" description="Helical" evidence="14">
    <location>
        <begin position="73"/>
        <end position="92"/>
    </location>
</feature>
<dbReference type="OrthoDB" id="139172at2"/>
<dbReference type="InterPro" id="IPR024194">
    <property type="entry name" value="Ac/AlaTfrase_AlgI/DltB"/>
</dbReference>
<protein>
    <recommendedName>
        <fullName evidence="4">Probable alginate O-acetylase AlgI</fullName>
    </recommendedName>
    <alternativeName>
        <fullName evidence="12">Alginate biosynthesis protein AlgI</fullName>
    </alternativeName>
</protein>
<evidence type="ECO:0000256" key="10">
    <source>
        <dbReference type="ARBA" id="ARBA00023136"/>
    </source>
</evidence>
<dbReference type="EMBL" id="JMPI01000030">
    <property type="protein sequence ID" value="KFC81553.1"/>
    <property type="molecule type" value="Genomic_DNA"/>
</dbReference>
<feature type="transmembrane region" description="Helical" evidence="14">
    <location>
        <begin position="312"/>
        <end position="333"/>
    </location>
</feature>
<dbReference type="PIRSF" id="PIRSF016636">
    <property type="entry name" value="AlgI_DltB"/>
    <property type="match status" value="1"/>
</dbReference>
<evidence type="ECO:0000256" key="2">
    <source>
        <dbReference type="ARBA" id="ARBA00005182"/>
    </source>
</evidence>
<dbReference type="InterPro" id="IPR004299">
    <property type="entry name" value="MBOAT_fam"/>
</dbReference>
<evidence type="ECO:0000256" key="4">
    <source>
        <dbReference type="ARBA" id="ARBA00016084"/>
    </source>
</evidence>
<dbReference type="AlphaFoldDB" id="A0A085GCV8"/>
<reference evidence="15 16" key="1">
    <citation type="submission" date="2014-05" db="EMBL/GenBank/DDBJ databases">
        <title>ATOL: Assembling a taxonomically balanced genome-scale reconstruction of the evolutionary history of the Enterobacteriaceae.</title>
        <authorList>
            <person name="Plunkett G.III."/>
            <person name="Neeno-Eckwall E.C."/>
            <person name="Glasner J.D."/>
            <person name="Perna N.T."/>
        </authorList>
    </citation>
    <scope>NUCLEOTIDE SEQUENCE [LARGE SCALE GENOMIC DNA]</scope>
    <source>
        <strain evidence="15 16">ATCC 33320</strain>
    </source>
</reference>
<evidence type="ECO:0000256" key="1">
    <source>
        <dbReference type="ARBA" id="ARBA00004651"/>
    </source>
</evidence>
<keyword evidence="10 13" id="KW-0472">Membrane</keyword>
<feature type="transmembrane region" description="Helical" evidence="14">
    <location>
        <begin position="354"/>
        <end position="371"/>
    </location>
</feature>
<name>A0A085GCV8_9ENTR</name>
<keyword evidence="9 14" id="KW-1133">Transmembrane helix</keyword>
<evidence type="ECO:0000256" key="6">
    <source>
        <dbReference type="ARBA" id="ARBA00022679"/>
    </source>
</evidence>
<evidence type="ECO:0000256" key="8">
    <source>
        <dbReference type="ARBA" id="ARBA00022841"/>
    </source>
</evidence>
<dbReference type="UniPathway" id="UPA00286"/>
<dbReference type="PANTHER" id="PTHR13285:SF23">
    <property type="entry name" value="TEICHOIC ACID D-ALANYLTRANSFERASE"/>
    <property type="match status" value="1"/>
</dbReference>
<evidence type="ECO:0000256" key="7">
    <source>
        <dbReference type="ARBA" id="ARBA00022692"/>
    </source>
</evidence>
<dbReference type="GO" id="GO:0005886">
    <property type="term" value="C:plasma membrane"/>
    <property type="evidence" value="ECO:0007669"/>
    <property type="project" value="UniProtKB-SubCell"/>
</dbReference>
<feature type="transmembrane region" description="Helical" evidence="14">
    <location>
        <begin position="172"/>
        <end position="191"/>
    </location>
</feature>
<accession>A0A085GCV8</accession>
<sequence>MYTSAPFFAVLFASSLLLAGINRLLGNRLSYLSLFSTFALFAVWEYIFKNQILIPILMFGYLYGIATCKDKSWIKTWQSVILSLLPLILVKLHLNNHWGMIGLSFMTFRAVDVLLYRNKKDSRSFLQYFSYLFSPFIMLAGPMYRWRTWVQDITQTSFRLTTDVFLQSMEQIFYGIVQKFLFAMLIDNLVISHWSHRPFTLTVGVVMSLAYSFYLYFDFAGYSNMAIGAGRLFGLNIPANFNLPILAKNPQDFWRRFHISLSEWLRDVVFMPVYMNLMKITFFRNHKATAQNVGIFCTLFCMGAWNGLELNYVVSGALFGGISVIHNMILWLAKRSPVITIWLNKPVMMWVGRILTLASAAVSLYIFSGMSPV</sequence>